<accession>A0A087U4R5</accession>
<gene>
    <name evidence="1" type="ORF">X975_03757</name>
</gene>
<dbReference type="OMA" id="REWRNFH"/>
<dbReference type="InterPro" id="IPR013815">
    <property type="entry name" value="ATP_grasp_subdomain_1"/>
</dbReference>
<evidence type="ECO:0000313" key="2">
    <source>
        <dbReference type="Proteomes" id="UP000054359"/>
    </source>
</evidence>
<keyword evidence="2" id="KW-1185">Reference proteome</keyword>
<dbReference type="Gene3D" id="3.30.1490.20">
    <property type="entry name" value="ATP-grasp fold, A domain"/>
    <property type="match status" value="1"/>
</dbReference>
<dbReference type="Proteomes" id="UP000054359">
    <property type="component" value="Unassembled WGS sequence"/>
</dbReference>
<organism evidence="1 2">
    <name type="scientific">Stegodyphus mimosarum</name>
    <name type="common">African social velvet spider</name>
    <dbReference type="NCBI Taxonomy" id="407821"/>
    <lineage>
        <taxon>Eukaryota</taxon>
        <taxon>Metazoa</taxon>
        <taxon>Ecdysozoa</taxon>
        <taxon>Arthropoda</taxon>
        <taxon>Chelicerata</taxon>
        <taxon>Arachnida</taxon>
        <taxon>Araneae</taxon>
        <taxon>Araneomorphae</taxon>
        <taxon>Entelegynae</taxon>
        <taxon>Eresoidea</taxon>
        <taxon>Eresidae</taxon>
        <taxon>Stegodyphus</taxon>
    </lineage>
</organism>
<reference evidence="1 2" key="1">
    <citation type="submission" date="2013-11" db="EMBL/GenBank/DDBJ databases">
        <title>Genome sequencing of Stegodyphus mimosarum.</title>
        <authorList>
            <person name="Bechsgaard J."/>
        </authorList>
    </citation>
    <scope>NUCLEOTIDE SEQUENCE [LARGE SCALE GENOMIC DNA]</scope>
</reference>
<dbReference type="EMBL" id="KK118157">
    <property type="protein sequence ID" value="KFM72354.1"/>
    <property type="molecule type" value="Genomic_DNA"/>
</dbReference>
<sequence length="481" mass="53936">MGSVITIPITFALGFISVKPADFVYWCKWVLSYIYIEIDKWITPKRFDLYDPKALQNAEKLGLIVPAEEFHLESPCADLHLQNAEDEIFCYGVNSKSEFLIVNISRRKDQKADACIYLELASGKTYRLQMTDHFQQSCSDKNVFSCGNLQMSYICPMRRWRIFYNGFLRETNSDDDHETGRMVYVKFALGWLASSDVYDCTSDLSSLTLAKALAKADWKSLHPPLDKLKRALNFYVQAGIIHGTVTVDGEKDEYQLYLFGHRARCLGETTSFKNVQVDHMLGHVHQNGAYIYLAKASIAEVANDCCFGFIVQPDCYLKSTRKAVITIIDSKDINSIKATFQTGVSYKLSGSFSSPILESVTKKREEVTSFRKFDFYVNGKKGCGVYVGRHIAQAPREKHSAVLKSEALVSVPPLAISFSSEVCQVPEVTGGKGSSLGKLTDLSKDLQTFIVPNGIVVTTSAYQSFVTKEILAKIEKLEDVL</sequence>
<protein>
    <recommendedName>
        <fullName evidence="3">Phosphoenolpyruvate synthase</fullName>
    </recommendedName>
</protein>
<dbReference type="PANTHER" id="PTHR34717:SF1">
    <property type="entry name" value="EG:BACR7A4.20 PROTEIN"/>
    <property type="match status" value="1"/>
</dbReference>
<proteinExistence type="predicted"/>
<dbReference type="PANTHER" id="PTHR34717">
    <property type="entry name" value="EG:BACR7A4.20 PROTEIN"/>
    <property type="match status" value="1"/>
</dbReference>
<evidence type="ECO:0000313" key="1">
    <source>
        <dbReference type="EMBL" id="KFM72354.1"/>
    </source>
</evidence>
<evidence type="ECO:0008006" key="3">
    <source>
        <dbReference type="Google" id="ProtNLM"/>
    </source>
</evidence>
<dbReference type="OrthoDB" id="6434513at2759"/>
<dbReference type="AlphaFoldDB" id="A0A087U4R5"/>
<name>A0A087U4R5_STEMI</name>
<feature type="non-terminal residue" evidence="1">
    <location>
        <position position="481"/>
    </location>
</feature>
<dbReference type="GO" id="GO:0005524">
    <property type="term" value="F:ATP binding"/>
    <property type="evidence" value="ECO:0007669"/>
    <property type="project" value="InterPro"/>
</dbReference>
<dbReference type="STRING" id="407821.A0A087U4R5"/>